<dbReference type="Gene3D" id="1.20.1260.10">
    <property type="match status" value="1"/>
</dbReference>
<evidence type="ECO:0000256" key="4">
    <source>
        <dbReference type="ARBA" id="ARBA00023004"/>
    </source>
</evidence>
<dbReference type="VEuPathDB" id="VectorBase:ASIS008288"/>
<dbReference type="GO" id="GO:0008198">
    <property type="term" value="F:ferrous iron binding"/>
    <property type="evidence" value="ECO:0007669"/>
    <property type="project" value="TreeGrafter"/>
</dbReference>
<keyword evidence="10" id="KW-1185">Reference proteome</keyword>
<evidence type="ECO:0000313" key="8">
    <source>
        <dbReference type="EMBL" id="KFB38661.1"/>
    </source>
</evidence>
<dbReference type="InterPro" id="IPR012347">
    <property type="entry name" value="Ferritin-like"/>
</dbReference>
<comment type="catalytic activity">
    <reaction evidence="6">
        <text>4 Fe(2+) + O2 + 4 H(+) = 4 Fe(3+) + 2 H2O</text>
        <dbReference type="Rhea" id="RHEA:11148"/>
        <dbReference type="ChEBI" id="CHEBI:15377"/>
        <dbReference type="ChEBI" id="CHEBI:15378"/>
        <dbReference type="ChEBI" id="CHEBI:15379"/>
        <dbReference type="ChEBI" id="CHEBI:29033"/>
        <dbReference type="ChEBI" id="CHEBI:29034"/>
        <dbReference type="EC" id="1.16.3.1"/>
    </reaction>
</comment>
<name>A0A084VL17_ANOSI</name>
<dbReference type="EMBL" id="ATLV01014396">
    <property type="status" value="NOT_ANNOTATED_CDS"/>
    <property type="molecule type" value="Genomic_DNA"/>
</dbReference>
<dbReference type="GO" id="GO:0004322">
    <property type="term" value="F:ferroxidase activity"/>
    <property type="evidence" value="ECO:0007669"/>
    <property type="project" value="UniProtKB-EC"/>
</dbReference>
<feature type="binding site" evidence="5">
    <location>
        <position position="164"/>
    </location>
    <ligand>
        <name>Fe cation</name>
        <dbReference type="ChEBI" id="CHEBI:24875"/>
        <label>1</label>
    </ligand>
</feature>
<dbReference type="Proteomes" id="UP000030765">
    <property type="component" value="Unassembled WGS sequence"/>
</dbReference>
<feature type="binding site" evidence="5">
    <location>
        <position position="87"/>
    </location>
    <ligand>
        <name>Fe cation</name>
        <dbReference type="ChEBI" id="CHEBI:24875"/>
        <label>1</label>
    </ligand>
</feature>
<dbReference type="OMA" id="ADEWGNG"/>
<organism evidence="8">
    <name type="scientific">Anopheles sinensis</name>
    <name type="common">Mosquito</name>
    <dbReference type="NCBI Taxonomy" id="74873"/>
    <lineage>
        <taxon>Eukaryota</taxon>
        <taxon>Metazoa</taxon>
        <taxon>Ecdysozoa</taxon>
        <taxon>Arthropoda</taxon>
        <taxon>Hexapoda</taxon>
        <taxon>Insecta</taxon>
        <taxon>Pterygota</taxon>
        <taxon>Neoptera</taxon>
        <taxon>Endopterygota</taxon>
        <taxon>Diptera</taxon>
        <taxon>Nematocera</taxon>
        <taxon>Culicoidea</taxon>
        <taxon>Culicidae</taxon>
        <taxon>Anophelinae</taxon>
        <taxon>Anopheles</taxon>
    </lineage>
</organism>
<dbReference type="InterPro" id="IPR001519">
    <property type="entry name" value="Ferritin"/>
</dbReference>
<accession>A0A084VL17</accession>
<dbReference type="AlphaFoldDB" id="A0A084VL17"/>
<evidence type="ECO:0000256" key="2">
    <source>
        <dbReference type="ARBA" id="ARBA00022434"/>
    </source>
</evidence>
<dbReference type="GO" id="GO:0006826">
    <property type="term" value="P:iron ion transport"/>
    <property type="evidence" value="ECO:0007669"/>
    <property type="project" value="InterPro"/>
</dbReference>
<reference evidence="9" key="2">
    <citation type="submission" date="2020-05" db="UniProtKB">
        <authorList>
            <consortium name="EnsemblMetazoa"/>
        </authorList>
    </citation>
    <scope>IDENTIFICATION</scope>
</reference>
<feature type="binding site" evidence="5">
    <location>
        <position position="84"/>
    </location>
    <ligand>
        <name>Fe cation</name>
        <dbReference type="ChEBI" id="CHEBI:24875"/>
        <label>1</label>
    </ligand>
</feature>
<keyword evidence="4 5" id="KW-0408">Iron</keyword>
<dbReference type="OrthoDB" id="186462at2759"/>
<dbReference type="PROSITE" id="PS50905">
    <property type="entry name" value="FERRITIN_LIKE"/>
    <property type="match status" value="1"/>
</dbReference>
<evidence type="ECO:0000256" key="3">
    <source>
        <dbReference type="ARBA" id="ARBA00022723"/>
    </source>
</evidence>
<dbReference type="EnsemblMetazoa" id="ASIC006054-RA">
    <property type="protein sequence ID" value="ASIC006054-PA"/>
    <property type="gene ID" value="ASIC006054"/>
</dbReference>
<feature type="binding site" evidence="5">
    <location>
        <position position="49"/>
    </location>
    <ligand>
        <name>Fe cation</name>
        <dbReference type="ChEBI" id="CHEBI:24875"/>
        <label>1</label>
    </ligand>
</feature>
<dbReference type="InterPro" id="IPR009078">
    <property type="entry name" value="Ferritin-like_SF"/>
</dbReference>
<keyword evidence="2 6" id="KW-0409">Iron storage</keyword>
<dbReference type="PANTHER" id="PTHR11431:SF75">
    <property type="entry name" value="FERRITIN"/>
    <property type="match status" value="1"/>
</dbReference>
<keyword evidence="3 5" id="KW-0479">Metal-binding</keyword>
<comment type="similarity">
    <text evidence="1 6">Belongs to the ferritin family.</text>
</comment>
<dbReference type="VEuPathDB" id="VectorBase:ASIC006054"/>
<dbReference type="STRING" id="74873.A0A084VL17"/>
<protein>
    <recommendedName>
        <fullName evidence="6">Ferritin</fullName>
        <ecNumber evidence="6">1.16.3.1</ecNumber>
    </recommendedName>
</protein>
<dbReference type="PANTHER" id="PTHR11431">
    <property type="entry name" value="FERRITIN"/>
    <property type="match status" value="1"/>
</dbReference>
<evidence type="ECO:0000256" key="5">
    <source>
        <dbReference type="PIRSR" id="PIRSR601519-1"/>
    </source>
</evidence>
<evidence type="ECO:0000256" key="1">
    <source>
        <dbReference type="ARBA" id="ARBA00007513"/>
    </source>
</evidence>
<evidence type="ECO:0000313" key="10">
    <source>
        <dbReference type="Proteomes" id="UP000030765"/>
    </source>
</evidence>
<sequence length="207" mass="23650">MFSRRTVVYLTRCLSSIRTSASGQNESNLVPRSLPEPLVLAINGQINEEYCASYIYRSISYHFATSSVCLLGLSEFYRKLATEETEHAESLADFLLFRNNPVTLETIAKPPERKWSANIGKTLCETVELETKLSGSLSLVYEAAEKQRDVVLMDFLTKRFLRQQCDSLRTLQQLTTKWNQLAAAPDGTYQFDREVRKWIRSSGHLPK</sequence>
<dbReference type="EC" id="1.16.3.1" evidence="6"/>
<dbReference type="InterPro" id="IPR009040">
    <property type="entry name" value="Ferritin-like_diiron"/>
</dbReference>
<proteinExistence type="inferred from homology"/>
<feature type="domain" description="Ferritin-like diiron" evidence="7">
    <location>
        <begin position="32"/>
        <end position="182"/>
    </location>
</feature>
<keyword evidence="6" id="KW-0560">Oxidoreductase</keyword>
<dbReference type="Pfam" id="PF00210">
    <property type="entry name" value="Ferritin"/>
    <property type="match status" value="1"/>
</dbReference>
<reference evidence="8 10" key="1">
    <citation type="journal article" date="2014" name="BMC Genomics">
        <title>Genome sequence of Anopheles sinensis provides insight into genetics basis of mosquito competence for malaria parasites.</title>
        <authorList>
            <person name="Zhou D."/>
            <person name="Zhang D."/>
            <person name="Ding G."/>
            <person name="Shi L."/>
            <person name="Hou Q."/>
            <person name="Ye Y."/>
            <person name="Xu Y."/>
            <person name="Zhou H."/>
            <person name="Xiong C."/>
            <person name="Li S."/>
            <person name="Yu J."/>
            <person name="Hong S."/>
            <person name="Yu X."/>
            <person name="Zou P."/>
            <person name="Chen C."/>
            <person name="Chang X."/>
            <person name="Wang W."/>
            <person name="Lv Y."/>
            <person name="Sun Y."/>
            <person name="Ma L."/>
            <person name="Shen B."/>
            <person name="Zhu C."/>
        </authorList>
    </citation>
    <scope>NUCLEOTIDE SEQUENCE [LARGE SCALE GENOMIC DNA]</scope>
</reference>
<evidence type="ECO:0000313" key="9">
    <source>
        <dbReference type="EnsemblMetazoa" id="ASIC006054-PA"/>
    </source>
</evidence>
<dbReference type="GO" id="GO:0008199">
    <property type="term" value="F:ferric iron binding"/>
    <property type="evidence" value="ECO:0007669"/>
    <property type="project" value="InterPro"/>
</dbReference>
<dbReference type="GO" id="GO:0006879">
    <property type="term" value="P:intracellular iron ion homeostasis"/>
    <property type="evidence" value="ECO:0007669"/>
    <property type="project" value="UniProtKB-KW"/>
</dbReference>
<dbReference type="SUPFAM" id="SSF47240">
    <property type="entry name" value="Ferritin-like"/>
    <property type="match status" value="1"/>
</dbReference>
<evidence type="ECO:0000259" key="7">
    <source>
        <dbReference type="PROSITE" id="PS50905"/>
    </source>
</evidence>
<comment type="function">
    <text evidence="6">Stores iron in a soluble, non-toxic, readily available form. Important for iron homeostasis. Iron is taken up in the ferrous form and deposited as ferric hydroxides after oxidation.</text>
</comment>
<gene>
    <name evidence="8" type="ORF">ZHAS_00006054</name>
</gene>
<dbReference type="InterPro" id="IPR008331">
    <property type="entry name" value="Ferritin_DPS_dom"/>
</dbReference>
<dbReference type="CDD" id="cd01056">
    <property type="entry name" value="Euk_Ferritin"/>
    <property type="match status" value="1"/>
</dbReference>
<feature type="binding site" evidence="5">
    <location>
        <position position="130"/>
    </location>
    <ligand>
        <name>Fe cation</name>
        <dbReference type="ChEBI" id="CHEBI:24875"/>
        <label>1</label>
    </ligand>
</feature>
<evidence type="ECO:0000256" key="6">
    <source>
        <dbReference type="RuleBase" id="RU361145"/>
    </source>
</evidence>
<dbReference type="EMBL" id="KE524970">
    <property type="protein sequence ID" value="KFB38661.1"/>
    <property type="molecule type" value="Genomic_DNA"/>
</dbReference>
<dbReference type="GO" id="GO:0005737">
    <property type="term" value="C:cytoplasm"/>
    <property type="evidence" value="ECO:0007669"/>
    <property type="project" value="TreeGrafter"/>
</dbReference>